<evidence type="ECO:0000256" key="3">
    <source>
        <dbReference type="ARBA" id="ARBA00023125"/>
    </source>
</evidence>
<dbReference type="EMBL" id="JBEDUW010000003">
    <property type="protein sequence ID" value="KAK9938903.1"/>
    <property type="molecule type" value="Genomic_DNA"/>
</dbReference>
<evidence type="ECO:0000313" key="7">
    <source>
        <dbReference type="EMBL" id="KAK9938903.1"/>
    </source>
</evidence>
<gene>
    <name evidence="7" type="ORF">M0R45_015615</name>
</gene>
<keyword evidence="2" id="KW-0805">Transcription regulation</keyword>
<evidence type="ECO:0000256" key="1">
    <source>
        <dbReference type="ARBA" id="ARBA00004123"/>
    </source>
</evidence>
<keyword evidence="3" id="KW-0238">DNA-binding</keyword>
<dbReference type="SUPFAM" id="SSF101936">
    <property type="entry name" value="DNA-binding pseudobarrel domain"/>
    <property type="match status" value="1"/>
</dbReference>
<dbReference type="GO" id="GO:0003677">
    <property type="term" value="F:DNA binding"/>
    <property type="evidence" value="ECO:0007669"/>
    <property type="project" value="UniProtKB-KW"/>
</dbReference>
<sequence length="136" mass="15875">MLQKIPMKFRRMHLHKDKASRAILRLEEHPNISWKVGVRHDEGEIFLKIGWEKFVDDNIDGSIMGLKLTYEGNMTFSVARYEIFGSRMLGLPNNAIRKRKVQAEFSNLHNTFLRYVTEGHNTEKMVTSNTAEVVRL</sequence>
<feature type="domain" description="TF-B3" evidence="6">
    <location>
        <begin position="1"/>
        <end position="84"/>
    </location>
</feature>
<dbReference type="InterPro" id="IPR003340">
    <property type="entry name" value="B3_DNA-bd"/>
</dbReference>
<evidence type="ECO:0000256" key="2">
    <source>
        <dbReference type="ARBA" id="ARBA00023015"/>
    </source>
</evidence>
<evidence type="ECO:0000256" key="4">
    <source>
        <dbReference type="ARBA" id="ARBA00023163"/>
    </source>
</evidence>
<dbReference type="AlphaFoldDB" id="A0AAW1XQB3"/>
<proteinExistence type="predicted"/>
<keyword evidence="5" id="KW-0539">Nucleus</keyword>
<dbReference type="Gene3D" id="2.40.330.10">
    <property type="entry name" value="DNA-binding pseudobarrel domain"/>
    <property type="match status" value="1"/>
</dbReference>
<name>A0AAW1XQB3_RUBAR</name>
<dbReference type="InterPro" id="IPR015300">
    <property type="entry name" value="DNA-bd_pseudobarrel_sf"/>
</dbReference>
<comment type="caution">
    <text evidence="7">The sequence shown here is derived from an EMBL/GenBank/DDBJ whole genome shotgun (WGS) entry which is preliminary data.</text>
</comment>
<evidence type="ECO:0000259" key="6">
    <source>
        <dbReference type="PROSITE" id="PS50863"/>
    </source>
</evidence>
<dbReference type="GO" id="GO:0005634">
    <property type="term" value="C:nucleus"/>
    <property type="evidence" value="ECO:0007669"/>
    <property type="project" value="UniProtKB-SubCell"/>
</dbReference>
<evidence type="ECO:0000256" key="5">
    <source>
        <dbReference type="ARBA" id="ARBA00023242"/>
    </source>
</evidence>
<evidence type="ECO:0000313" key="8">
    <source>
        <dbReference type="Proteomes" id="UP001457282"/>
    </source>
</evidence>
<accession>A0AAW1XQB3</accession>
<dbReference type="PROSITE" id="PS50863">
    <property type="entry name" value="B3"/>
    <property type="match status" value="1"/>
</dbReference>
<organism evidence="7 8">
    <name type="scientific">Rubus argutus</name>
    <name type="common">Southern blackberry</name>
    <dbReference type="NCBI Taxonomy" id="59490"/>
    <lineage>
        <taxon>Eukaryota</taxon>
        <taxon>Viridiplantae</taxon>
        <taxon>Streptophyta</taxon>
        <taxon>Embryophyta</taxon>
        <taxon>Tracheophyta</taxon>
        <taxon>Spermatophyta</taxon>
        <taxon>Magnoliopsida</taxon>
        <taxon>eudicotyledons</taxon>
        <taxon>Gunneridae</taxon>
        <taxon>Pentapetalae</taxon>
        <taxon>rosids</taxon>
        <taxon>fabids</taxon>
        <taxon>Rosales</taxon>
        <taxon>Rosaceae</taxon>
        <taxon>Rosoideae</taxon>
        <taxon>Rosoideae incertae sedis</taxon>
        <taxon>Rubus</taxon>
    </lineage>
</organism>
<keyword evidence="4" id="KW-0804">Transcription</keyword>
<reference evidence="7 8" key="1">
    <citation type="journal article" date="2023" name="G3 (Bethesda)">
        <title>A chromosome-length genome assembly and annotation of blackberry (Rubus argutus, cv. 'Hillquist').</title>
        <authorList>
            <person name="Bruna T."/>
            <person name="Aryal R."/>
            <person name="Dudchenko O."/>
            <person name="Sargent D.J."/>
            <person name="Mead D."/>
            <person name="Buti M."/>
            <person name="Cavallini A."/>
            <person name="Hytonen T."/>
            <person name="Andres J."/>
            <person name="Pham M."/>
            <person name="Weisz D."/>
            <person name="Mascagni F."/>
            <person name="Usai G."/>
            <person name="Natali L."/>
            <person name="Bassil N."/>
            <person name="Fernandez G.E."/>
            <person name="Lomsadze A."/>
            <person name="Armour M."/>
            <person name="Olukolu B."/>
            <person name="Poorten T."/>
            <person name="Britton C."/>
            <person name="Davik J."/>
            <person name="Ashrafi H."/>
            <person name="Aiden E.L."/>
            <person name="Borodovsky M."/>
            <person name="Worthington M."/>
        </authorList>
    </citation>
    <scope>NUCLEOTIDE SEQUENCE [LARGE SCALE GENOMIC DNA]</scope>
    <source>
        <strain evidence="7">PI 553951</strain>
    </source>
</reference>
<dbReference type="Proteomes" id="UP001457282">
    <property type="component" value="Unassembled WGS sequence"/>
</dbReference>
<keyword evidence="8" id="KW-1185">Reference proteome</keyword>
<comment type="subcellular location">
    <subcellularLocation>
        <location evidence="1">Nucleus</location>
    </subcellularLocation>
</comment>
<protein>
    <recommendedName>
        <fullName evidence="6">TF-B3 domain-containing protein</fullName>
    </recommendedName>
</protein>